<keyword evidence="2" id="KW-0805">Transcription regulation</keyword>
<dbReference type="SUPFAM" id="SSF46689">
    <property type="entry name" value="Homeodomain-like"/>
    <property type="match status" value="1"/>
</dbReference>
<evidence type="ECO:0000256" key="2">
    <source>
        <dbReference type="ARBA" id="ARBA00023015"/>
    </source>
</evidence>
<proteinExistence type="predicted"/>
<evidence type="ECO:0000256" key="1">
    <source>
        <dbReference type="ARBA" id="ARBA00022491"/>
    </source>
</evidence>
<dbReference type="InterPro" id="IPR036271">
    <property type="entry name" value="Tet_transcr_reg_TetR-rel_C_sf"/>
</dbReference>
<accession>A0ABT1ILJ7</accession>
<comment type="caution">
    <text evidence="7">The sequence shown here is derived from an EMBL/GenBank/DDBJ whole genome shotgun (WGS) entry which is preliminary data.</text>
</comment>
<keyword evidence="1" id="KW-0678">Repressor</keyword>
<dbReference type="InterPro" id="IPR001647">
    <property type="entry name" value="HTH_TetR"/>
</dbReference>
<dbReference type="InterPro" id="IPR039538">
    <property type="entry name" value="BetI_C"/>
</dbReference>
<dbReference type="EMBL" id="JAMTCO010000017">
    <property type="protein sequence ID" value="MCP2273537.1"/>
    <property type="molecule type" value="Genomic_DNA"/>
</dbReference>
<evidence type="ECO:0000313" key="7">
    <source>
        <dbReference type="EMBL" id="MCP2273537.1"/>
    </source>
</evidence>
<keyword evidence="3 5" id="KW-0238">DNA-binding</keyword>
<dbReference type="Pfam" id="PF13977">
    <property type="entry name" value="TetR_C_6"/>
    <property type="match status" value="1"/>
</dbReference>
<evidence type="ECO:0000256" key="4">
    <source>
        <dbReference type="ARBA" id="ARBA00023163"/>
    </source>
</evidence>
<evidence type="ECO:0000313" key="8">
    <source>
        <dbReference type="Proteomes" id="UP001205185"/>
    </source>
</evidence>
<evidence type="ECO:0000256" key="3">
    <source>
        <dbReference type="ARBA" id="ARBA00023125"/>
    </source>
</evidence>
<sequence>MFARLCENGAVPRRINPEQRDRAVVEAAWRVLTRDGLTALSVRNVAAEAHLPPSSLRYTFPTQASVRERAVDTLVDRLRQRVAAIPEPPGGPRWAHAALLELLPLDDERRVEMEVTLALGAAAMTDPDLRSSFNSVNAVVREVCTSAAAALGSEGKVAVDHLHALIDGLAFHLVRRTHGESTEWALKVLDAYLPGGARFVAGWSDAPDESR</sequence>
<keyword evidence="8" id="KW-1185">Reference proteome</keyword>
<dbReference type="PROSITE" id="PS50977">
    <property type="entry name" value="HTH_TETR_2"/>
    <property type="match status" value="1"/>
</dbReference>
<gene>
    <name evidence="7" type="ORF">LV75_006067</name>
</gene>
<keyword evidence="4" id="KW-0804">Transcription</keyword>
<feature type="DNA-binding region" description="H-T-H motif" evidence="5">
    <location>
        <begin position="41"/>
        <end position="60"/>
    </location>
</feature>
<dbReference type="Proteomes" id="UP001205185">
    <property type="component" value="Unassembled WGS sequence"/>
</dbReference>
<organism evidence="7 8">
    <name type="scientific">Actinokineospora diospyrosa</name>
    <dbReference type="NCBI Taxonomy" id="103728"/>
    <lineage>
        <taxon>Bacteria</taxon>
        <taxon>Bacillati</taxon>
        <taxon>Actinomycetota</taxon>
        <taxon>Actinomycetes</taxon>
        <taxon>Pseudonocardiales</taxon>
        <taxon>Pseudonocardiaceae</taxon>
        <taxon>Actinokineospora</taxon>
    </lineage>
</organism>
<reference evidence="7 8" key="1">
    <citation type="submission" date="2022-06" db="EMBL/GenBank/DDBJ databases">
        <title>Genomic Encyclopedia of Archaeal and Bacterial Type Strains, Phase II (KMG-II): from individual species to whole genera.</title>
        <authorList>
            <person name="Goeker M."/>
        </authorList>
    </citation>
    <scope>NUCLEOTIDE SEQUENCE [LARGE SCALE GENOMIC DNA]</scope>
    <source>
        <strain evidence="7 8">DSM 44255</strain>
    </source>
</reference>
<feature type="domain" description="HTH tetR-type" evidence="6">
    <location>
        <begin position="18"/>
        <end position="78"/>
    </location>
</feature>
<name>A0ABT1ILJ7_9PSEU</name>
<dbReference type="Gene3D" id="1.10.357.10">
    <property type="entry name" value="Tetracycline Repressor, domain 2"/>
    <property type="match status" value="1"/>
</dbReference>
<evidence type="ECO:0000259" key="6">
    <source>
        <dbReference type="PROSITE" id="PS50977"/>
    </source>
</evidence>
<dbReference type="InterPro" id="IPR009057">
    <property type="entry name" value="Homeodomain-like_sf"/>
</dbReference>
<evidence type="ECO:0000256" key="5">
    <source>
        <dbReference type="PROSITE-ProRule" id="PRU00335"/>
    </source>
</evidence>
<protein>
    <submittedName>
        <fullName evidence="7">Transcriptional regulator, TetR family</fullName>
    </submittedName>
</protein>
<dbReference type="SUPFAM" id="SSF48498">
    <property type="entry name" value="Tetracyclin repressor-like, C-terminal domain"/>
    <property type="match status" value="1"/>
</dbReference>